<dbReference type="InterPro" id="IPR039227">
    <property type="entry name" value="GNG13"/>
</dbReference>
<organism evidence="8 9">
    <name type="scientific">Ditylenchus dipsaci</name>
    <dbReference type="NCBI Taxonomy" id="166011"/>
    <lineage>
        <taxon>Eukaryota</taxon>
        <taxon>Metazoa</taxon>
        <taxon>Ecdysozoa</taxon>
        <taxon>Nematoda</taxon>
        <taxon>Chromadorea</taxon>
        <taxon>Rhabditida</taxon>
        <taxon>Tylenchina</taxon>
        <taxon>Tylenchomorpha</taxon>
        <taxon>Sphaerularioidea</taxon>
        <taxon>Anguinidae</taxon>
        <taxon>Anguininae</taxon>
        <taxon>Ditylenchus</taxon>
    </lineage>
</organism>
<evidence type="ECO:0000256" key="2">
    <source>
        <dbReference type="ARBA" id="ARBA00022475"/>
    </source>
</evidence>
<dbReference type="InterPro" id="IPR001770">
    <property type="entry name" value="G-protein_gamma"/>
</dbReference>
<comment type="function">
    <text evidence="5">Guanine nucleotide-binding proteins (G proteins) are involved as a modulator or transducer in various transmembrane signaling systems. The beta and gamma chains are required for the GTPase activity, for replacement of GDP by GTP, and for G protein-effector interaction.</text>
</comment>
<dbReference type="InterPro" id="IPR036284">
    <property type="entry name" value="GGL_sf"/>
</dbReference>
<comment type="subunit">
    <text evidence="5">G proteins are composed of 3 units; alpha, beta and gamma.</text>
</comment>
<evidence type="ECO:0000256" key="4">
    <source>
        <dbReference type="ARBA" id="ARBA00023224"/>
    </source>
</evidence>
<dbReference type="SMART" id="SM01224">
    <property type="entry name" value="G_gamma"/>
    <property type="match status" value="1"/>
</dbReference>
<dbReference type="GO" id="GO:0005834">
    <property type="term" value="C:heterotrimeric G-protein complex"/>
    <property type="evidence" value="ECO:0007669"/>
    <property type="project" value="InterPro"/>
</dbReference>
<evidence type="ECO:0000313" key="8">
    <source>
        <dbReference type="Proteomes" id="UP000887574"/>
    </source>
</evidence>
<reference evidence="9" key="1">
    <citation type="submission" date="2022-11" db="UniProtKB">
        <authorList>
            <consortium name="WormBaseParasite"/>
        </authorList>
    </citation>
    <scope>IDENTIFICATION</scope>
</reference>
<evidence type="ECO:0000259" key="7">
    <source>
        <dbReference type="PROSITE" id="PS50058"/>
    </source>
</evidence>
<dbReference type="PANTHER" id="PTHR15936:SF2">
    <property type="entry name" value="GUANINE NUCLEOTIDE-BINDING PROTEIN G(I)_G(S)_G(O) SUBUNIT GAMMA-13"/>
    <property type="match status" value="1"/>
</dbReference>
<dbReference type="Proteomes" id="UP000887574">
    <property type="component" value="Unplaced"/>
</dbReference>
<dbReference type="Pfam" id="PF00631">
    <property type="entry name" value="G-gamma"/>
    <property type="match status" value="1"/>
</dbReference>
<evidence type="ECO:0000256" key="3">
    <source>
        <dbReference type="ARBA" id="ARBA00023136"/>
    </source>
</evidence>
<accession>A0A915EGH8</accession>
<dbReference type="SUPFAM" id="SSF48670">
    <property type="entry name" value="Transducin (heterotrimeric G protein), gamma chain"/>
    <property type="match status" value="1"/>
</dbReference>
<evidence type="ECO:0000256" key="6">
    <source>
        <dbReference type="SAM" id="MobiDB-lite"/>
    </source>
</evidence>
<evidence type="ECO:0000256" key="5">
    <source>
        <dbReference type="RuleBase" id="RU004973"/>
    </source>
</evidence>
<dbReference type="GO" id="GO:0031681">
    <property type="term" value="F:G-protein beta-subunit binding"/>
    <property type="evidence" value="ECO:0007669"/>
    <property type="project" value="InterPro"/>
</dbReference>
<evidence type="ECO:0000256" key="1">
    <source>
        <dbReference type="ARBA" id="ARBA00007431"/>
    </source>
</evidence>
<sequence>MDKSDMQRSVDSLRHQLNIQRIPISQSGGEMKRFIEGQQENDPLVNPVDKRVNPGLRNPNVKSYKILSLNKYTLYFSAVIFFIQKRQQRPSDSQESSLST</sequence>
<feature type="region of interest" description="Disordered" evidence="6">
    <location>
        <begin position="38"/>
        <end position="57"/>
    </location>
</feature>
<keyword evidence="4 5" id="KW-0807">Transducer</keyword>
<dbReference type="WBParaSite" id="jg5091">
    <property type="protein sequence ID" value="jg5091"/>
    <property type="gene ID" value="jg5091"/>
</dbReference>
<protein>
    <recommendedName>
        <fullName evidence="5">Guanine nucleotide-binding protein subunit gamma</fullName>
    </recommendedName>
</protein>
<proteinExistence type="inferred from homology"/>
<dbReference type="SMART" id="SM00224">
    <property type="entry name" value="GGL"/>
    <property type="match status" value="1"/>
</dbReference>
<name>A0A915EGH8_9BILA</name>
<keyword evidence="2 5" id="KW-1003">Cell membrane</keyword>
<dbReference type="PROSITE" id="PS50058">
    <property type="entry name" value="G_PROTEIN_GAMMA"/>
    <property type="match status" value="1"/>
</dbReference>
<comment type="subcellular location">
    <subcellularLocation>
        <location evidence="5">Cell membrane</location>
        <topology evidence="5">Lipid-anchor</topology>
        <orientation evidence="5">Cytoplasmic side</orientation>
    </subcellularLocation>
</comment>
<dbReference type="CDD" id="cd00068">
    <property type="entry name" value="GGL"/>
    <property type="match status" value="1"/>
</dbReference>
<comment type="similarity">
    <text evidence="1 5">Belongs to the G protein gamma family.</text>
</comment>
<dbReference type="AlphaFoldDB" id="A0A915EGH8"/>
<dbReference type="Gene3D" id="4.10.260.10">
    <property type="entry name" value="Transducin (heterotrimeric G protein), gamma chain"/>
    <property type="match status" value="1"/>
</dbReference>
<keyword evidence="3 5" id="KW-0472">Membrane</keyword>
<dbReference type="GO" id="GO:0050909">
    <property type="term" value="P:sensory perception of taste"/>
    <property type="evidence" value="ECO:0007669"/>
    <property type="project" value="InterPro"/>
</dbReference>
<keyword evidence="8" id="KW-1185">Reference proteome</keyword>
<dbReference type="PANTHER" id="PTHR15936">
    <property type="entry name" value="GUANINE NUCLEOTIDE-BINDING PROTEIN G I /G S /G O GAMMA-13 SUBUNIT"/>
    <property type="match status" value="1"/>
</dbReference>
<dbReference type="InterPro" id="IPR015898">
    <property type="entry name" value="G-protein_gamma-like_dom"/>
</dbReference>
<evidence type="ECO:0000313" key="9">
    <source>
        <dbReference type="WBParaSite" id="jg5091"/>
    </source>
</evidence>
<dbReference type="GO" id="GO:0007200">
    <property type="term" value="P:phospholipase C-activating G protein-coupled receptor signaling pathway"/>
    <property type="evidence" value="ECO:0007669"/>
    <property type="project" value="InterPro"/>
</dbReference>
<feature type="domain" description="G protein gamma" evidence="7">
    <location>
        <begin position="1"/>
        <end position="54"/>
    </location>
</feature>
<dbReference type="PRINTS" id="PR00321">
    <property type="entry name" value="GPROTEING"/>
</dbReference>
<keyword evidence="5" id="KW-0449">Lipoprotein</keyword>